<comment type="caution">
    <text evidence="2">The sequence shown here is derived from an EMBL/GenBank/DDBJ whole genome shotgun (WGS) entry which is preliminary data.</text>
</comment>
<feature type="compositionally biased region" description="Basic and acidic residues" evidence="1">
    <location>
        <begin position="66"/>
        <end position="75"/>
    </location>
</feature>
<evidence type="ECO:0000313" key="2">
    <source>
        <dbReference type="EMBL" id="TNV81329.1"/>
    </source>
</evidence>
<evidence type="ECO:0000313" key="3">
    <source>
        <dbReference type="Proteomes" id="UP000785679"/>
    </source>
</evidence>
<dbReference type="EMBL" id="RRYP01006288">
    <property type="protein sequence ID" value="TNV81329.1"/>
    <property type="molecule type" value="Genomic_DNA"/>
</dbReference>
<dbReference type="AlphaFoldDB" id="A0A8J8NVA4"/>
<proteinExistence type="predicted"/>
<protein>
    <submittedName>
        <fullName evidence="2">Uncharacterized protein</fullName>
    </submittedName>
</protein>
<gene>
    <name evidence="2" type="ORF">FGO68_gene6996</name>
</gene>
<evidence type="ECO:0000256" key="1">
    <source>
        <dbReference type="SAM" id="MobiDB-lite"/>
    </source>
</evidence>
<dbReference type="Proteomes" id="UP000785679">
    <property type="component" value="Unassembled WGS sequence"/>
</dbReference>
<feature type="region of interest" description="Disordered" evidence="1">
    <location>
        <begin position="1"/>
        <end position="26"/>
    </location>
</feature>
<feature type="compositionally biased region" description="Basic and acidic residues" evidence="1">
    <location>
        <begin position="1"/>
        <end position="13"/>
    </location>
</feature>
<feature type="compositionally biased region" description="Polar residues" evidence="1">
    <location>
        <begin position="55"/>
        <end position="65"/>
    </location>
</feature>
<feature type="region of interest" description="Disordered" evidence="1">
    <location>
        <begin position="54"/>
        <end position="81"/>
    </location>
</feature>
<reference evidence="2" key="1">
    <citation type="submission" date="2019-06" db="EMBL/GenBank/DDBJ databases">
        <authorList>
            <person name="Zheng W."/>
        </authorList>
    </citation>
    <scope>NUCLEOTIDE SEQUENCE</scope>
    <source>
        <strain evidence="2">QDHG01</strain>
    </source>
</reference>
<keyword evidence="3" id="KW-1185">Reference proteome</keyword>
<name>A0A8J8NVA4_HALGN</name>
<sequence length="439" mass="50353">MQKERLRSSHQVDHTPTPRLQLIDGSSDTFQAHLKEREEIGLYKKRQPRIRVEESYSTLPQSLERNQIEGEDKPKSSNFFVNHPRRSAVSHQASVLSLETASIAPTDDESISLPIGLPKFIGGHLLTPPTESQKNELQEYVKQKTYQRQHLMRHIGILPESPHEKQTQAIEALNQKLIQHRNSFQLTDNLKVRSIQEHLKPPSQIRLSVNSLKLQEDSQSQNSRVSINITLEERNKLAYQKHVARATSNQLHTVREESKSAKKAPPTQEQELESEVNQKLHQLLDFIAQSDRKNSTLPNFKVIKCQNPISEVNHKTSTGSLNRGVTLSKYQLNQISLAKQNKMLQTMQQNERLFPKQQPLGHSSQLTSLEAERIRRRLQDPELVVKAVSKYFNHVLLLGSDAYIAKKHLAYRKQFQKSIGEGQVFQRLAQSTARSSQKQ</sequence>
<organism evidence="2 3">
    <name type="scientific">Halteria grandinella</name>
    <dbReference type="NCBI Taxonomy" id="5974"/>
    <lineage>
        <taxon>Eukaryota</taxon>
        <taxon>Sar</taxon>
        <taxon>Alveolata</taxon>
        <taxon>Ciliophora</taxon>
        <taxon>Intramacronucleata</taxon>
        <taxon>Spirotrichea</taxon>
        <taxon>Stichotrichia</taxon>
        <taxon>Sporadotrichida</taxon>
        <taxon>Halteriidae</taxon>
        <taxon>Halteria</taxon>
    </lineage>
</organism>
<accession>A0A8J8NVA4</accession>
<feature type="region of interest" description="Disordered" evidence="1">
    <location>
        <begin position="250"/>
        <end position="271"/>
    </location>
</feature>